<gene>
    <name evidence="3" type="ORF">METZ01_LOCUS454643</name>
</gene>
<evidence type="ECO:0000313" key="3">
    <source>
        <dbReference type="EMBL" id="SVE01789.1"/>
    </source>
</evidence>
<dbReference type="GO" id="GO:0005737">
    <property type="term" value="C:cytoplasm"/>
    <property type="evidence" value="ECO:0007669"/>
    <property type="project" value="TreeGrafter"/>
</dbReference>
<dbReference type="InterPro" id="IPR036511">
    <property type="entry name" value="TGT-like_sf"/>
</dbReference>
<protein>
    <recommendedName>
        <fullName evidence="2">tRNA-guanine(15) transglycosylase-like domain-containing protein</fullName>
    </recommendedName>
</protein>
<feature type="domain" description="tRNA-guanine(15) transglycosylase-like" evidence="2">
    <location>
        <begin position="15"/>
        <end position="136"/>
    </location>
</feature>
<dbReference type="Pfam" id="PF01702">
    <property type="entry name" value="TGT"/>
    <property type="match status" value="1"/>
</dbReference>
<dbReference type="NCBIfam" id="TIGR00449">
    <property type="entry name" value="tgt_general"/>
    <property type="match status" value="1"/>
</dbReference>
<dbReference type="EMBL" id="UINC01188528">
    <property type="protein sequence ID" value="SVE01789.1"/>
    <property type="molecule type" value="Genomic_DNA"/>
</dbReference>
<dbReference type="SUPFAM" id="SSF51713">
    <property type="entry name" value="tRNA-guanine transglycosylase"/>
    <property type="match status" value="1"/>
</dbReference>
<feature type="non-terminal residue" evidence="3">
    <location>
        <position position="137"/>
    </location>
</feature>
<reference evidence="3" key="1">
    <citation type="submission" date="2018-05" db="EMBL/GenBank/DDBJ databases">
        <authorList>
            <person name="Lanie J.A."/>
            <person name="Ng W.-L."/>
            <person name="Kazmierczak K.M."/>
            <person name="Andrzejewski T.M."/>
            <person name="Davidsen T.M."/>
            <person name="Wayne K.J."/>
            <person name="Tettelin H."/>
            <person name="Glass J.I."/>
            <person name="Rusch D."/>
            <person name="Podicherti R."/>
            <person name="Tsui H.-C.T."/>
            <person name="Winkler M.E."/>
        </authorList>
    </citation>
    <scope>NUCLEOTIDE SEQUENCE</scope>
</reference>
<sequence length="137" mass="15127">METAFTITNFDKQSSARTGILNSGHGDFPTPCFFPVGTHGAVKTQSSEEIADLPSPVLLSNTYHLYLRPGMEILSKAGGLHKFMNWNGVILTDSGGFQIFSLEGFRKVTEDGVTFRSHLDGSEHHFTPEKIVDIQRI</sequence>
<organism evidence="3">
    <name type="scientific">marine metagenome</name>
    <dbReference type="NCBI Taxonomy" id="408172"/>
    <lineage>
        <taxon>unclassified sequences</taxon>
        <taxon>metagenomes</taxon>
        <taxon>ecological metagenomes</taxon>
    </lineage>
</organism>
<keyword evidence="1" id="KW-0819">tRNA processing</keyword>
<dbReference type="PANTHER" id="PTHR46499:SF1">
    <property type="entry name" value="QUEUINE TRNA-RIBOSYLTRANSFERASE"/>
    <property type="match status" value="1"/>
</dbReference>
<proteinExistence type="predicted"/>
<name>A0A383A2I5_9ZZZZ</name>
<dbReference type="InterPro" id="IPR002616">
    <property type="entry name" value="tRNA_ribo_trans-like"/>
</dbReference>
<evidence type="ECO:0000259" key="2">
    <source>
        <dbReference type="Pfam" id="PF01702"/>
    </source>
</evidence>
<dbReference type="PANTHER" id="PTHR46499">
    <property type="entry name" value="QUEUINE TRNA-RIBOSYLTRANSFERASE"/>
    <property type="match status" value="1"/>
</dbReference>
<accession>A0A383A2I5</accession>
<evidence type="ECO:0000256" key="1">
    <source>
        <dbReference type="ARBA" id="ARBA00022694"/>
    </source>
</evidence>
<dbReference type="AlphaFoldDB" id="A0A383A2I5"/>
<dbReference type="Gene3D" id="3.20.20.105">
    <property type="entry name" value="Queuine tRNA-ribosyltransferase-like"/>
    <property type="match status" value="1"/>
</dbReference>
<dbReference type="InterPro" id="IPR050076">
    <property type="entry name" value="ArchSynthase1/Queuine_TRR"/>
</dbReference>
<dbReference type="GO" id="GO:0002099">
    <property type="term" value="P:tRNA wobble guanine modification"/>
    <property type="evidence" value="ECO:0007669"/>
    <property type="project" value="TreeGrafter"/>
</dbReference>